<proteinExistence type="inferred from homology"/>
<evidence type="ECO:0000259" key="7">
    <source>
        <dbReference type="Pfam" id="PF01120"/>
    </source>
</evidence>
<dbReference type="PANTHER" id="PTHR10030:SF37">
    <property type="entry name" value="ALPHA-L-FUCOSIDASE-RELATED"/>
    <property type="match status" value="1"/>
</dbReference>
<accession>A0ABT0J522</accession>
<protein>
    <recommendedName>
        <fullName evidence="3">alpha-L-fucosidase</fullName>
        <ecNumber evidence="3">3.2.1.51</ecNumber>
    </recommendedName>
</protein>
<keyword evidence="5" id="KW-0378">Hydrolase</keyword>
<comment type="similarity">
    <text evidence="2">Belongs to the glycosyl hydrolase 29 family.</text>
</comment>
<name>A0ABT0J522_9MICO</name>
<dbReference type="PRINTS" id="PR00741">
    <property type="entry name" value="GLHYDRLASE29"/>
</dbReference>
<evidence type="ECO:0000256" key="5">
    <source>
        <dbReference type="ARBA" id="ARBA00022801"/>
    </source>
</evidence>
<reference evidence="8 9" key="1">
    <citation type="submission" date="2022-02" db="EMBL/GenBank/DDBJ databases">
        <title>The car tank lid bacteriome: a reservoir of bacteria with potential in bioremediation of fuel.</title>
        <authorList>
            <person name="Vidal-Verdu A."/>
            <person name="Gomez-Martinez D."/>
            <person name="Latorre-Perez A."/>
            <person name="Pereto J."/>
            <person name="Porcar M."/>
        </authorList>
    </citation>
    <scope>NUCLEOTIDE SEQUENCE [LARGE SCALE GENOMIC DNA]</scope>
    <source>
        <strain evidence="8 9">4D.3</strain>
    </source>
</reference>
<keyword evidence="9" id="KW-1185">Reference proteome</keyword>
<comment type="function">
    <text evidence="1">Alpha-L-fucosidase is responsible for hydrolyzing the alpha-1,6-linked fucose joined to the reducing-end N-acetylglucosamine of the carbohydrate moieties of glycoproteins.</text>
</comment>
<comment type="caution">
    <text evidence="8">The sequence shown here is derived from an EMBL/GenBank/DDBJ whole genome shotgun (WGS) entry which is preliminary data.</text>
</comment>
<dbReference type="PANTHER" id="PTHR10030">
    <property type="entry name" value="ALPHA-L-FUCOSIDASE"/>
    <property type="match status" value="1"/>
</dbReference>
<dbReference type="PIRSF" id="PIRSF001092">
    <property type="entry name" value="Alpha-L-fucosidase"/>
    <property type="match status" value="1"/>
</dbReference>
<dbReference type="SUPFAM" id="SSF51445">
    <property type="entry name" value="(Trans)glycosidases"/>
    <property type="match status" value="1"/>
</dbReference>
<dbReference type="Pfam" id="PF01120">
    <property type="entry name" value="Alpha_L_fucos"/>
    <property type="match status" value="1"/>
</dbReference>
<dbReference type="InterPro" id="IPR016286">
    <property type="entry name" value="FUC_metazoa-typ"/>
</dbReference>
<dbReference type="RefSeq" id="WP_416344423.1">
    <property type="nucleotide sequence ID" value="NZ_JALQCY010000003.1"/>
</dbReference>
<dbReference type="EMBL" id="JALQCY010000003">
    <property type="protein sequence ID" value="MCK9794586.1"/>
    <property type="molecule type" value="Genomic_DNA"/>
</dbReference>
<organism evidence="8 9">
    <name type="scientific">Isoptericola peretonis</name>
    <dbReference type="NCBI Taxonomy" id="2918523"/>
    <lineage>
        <taxon>Bacteria</taxon>
        <taxon>Bacillati</taxon>
        <taxon>Actinomycetota</taxon>
        <taxon>Actinomycetes</taxon>
        <taxon>Micrococcales</taxon>
        <taxon>Promicromonosporaceae</taxon>
        <taxon>Isoptericola</taxon>
    </lineage>
</organism>
<dbReference type="Gene3D" id="3.20.20.80">
    <property type="entry name" value="Glycosidases"/>
    <property type="match status" value="1"/>
</dbReference>
<dbReference type="InterPro" id="IPR000933">
    <property type="entry name" value="Glyco_hydro_29"/>
</dbReference>
<evidence type="ECO:0000256" key="2">
    <source>
        <dbReference type="ARBA" id="ARBA00007951"/>
    </source>
</evidence>
<evidence type="ECO:0000313" key="9">
    <source>
        <dbReference type="Proteomes" id="UP001651050"/>
    </source>
</evidence>
<dbReference type="EC" id="3.2.1.51" evidence="3"/>
<dbReference type="InterPro" id="IPR057739">
    <property type="entry name" value="Glyco_hydro_29_N"/>
</dbReference>
<dbReference type="InterPro" id="IPR017853">
    <property type="entry name" value="GH"/>
</dbReference>
<feature type="domain" description="Glycoside hydrolase family 29 N-terminal" evidence="7">
    <location>
        <begin position="9"/>
        <end position="325"/>
    </location>
</feature>
<dbReference type="Proteomes" id="UP001651050">
    <property type="component" value="Unassembled WGS sequence"/>
</dbReference>
<evidence type="ECO:0000256" key="1">
    <source>
        <dbReference type="ARBA" id="ARBA00004071"/>
    </source>
</evidence>
<keyword evidence="4" id="KW-0732">Signal</keyword>
<evidence type="ECO:0000256" key="6">
    <source>
        <dbReference type="ARBA" id="ARBA00023295"/>
    </source>
</evidence>
<gene>
    <name evidence="8" type="ORF">M1843_12600</name>
</gene>
<keyword evidence="6" id="KW-0326">Glycosidase</keyword>
<dbReference type="SMART" id="SM00812">
    <property type="entry name" value="Alpha_L_fucos"/>
    <property type="match status" value="1"/>
</dbReference>
<evidence type="ECO:0000256" key="4">
    <source>
        <dbReference type="ARBA" id="ARBA00022729"/>
    </source>
</evidence>
<evidence type="ECO:0000256" key="3">
    <source>
        <dbReference type="ARBA" id="ARBA00012662"/>
    </source>
</evidence>
<evidence type="ECO:0000313" key="8">
    <source>
        <dbReference type="EMBL" id="MCK9794586.1"/>
    </source>
</evidence>
<sequence length="439" mass="48921">MTTAAPPLRPEQAWFTEARFGLFVHFGLYSAAARHEWVMSFERQTVEQYARYAEVFDPDLFDARAIARAAKDAGMKYVVLTTKHHDGFALWDSAVSDYSIARTRGRDLVAELAEAVRAEGLRLGLYHSLLDWHHPDYTIDADHPRRDDPDAHALNEGRDMARYRTYLHAQVRELLTGYGPVDYVFFDFTDARDRRGWPGRRPEDWDAAGLLAMVRELQPQAVVNDRLGIPGDLVTPEQYQPDAPMRDDAGELVVWEACQTLNGSWGYDRDNTKFKDSDLLVRMLVDTVSKGGNLLLNIGPDGRGAIPARDAATLAALGEWMHLHGRAITGAGPAAPDLAAAVAPGLPPGVVLTQRDDRLYLHLFAWPFEHVHLRGLADRVRYAQLLHDGSELRTSRTDPDQKAFNTIPGGQPPGTLTLHLPTVRPGVAVPVVELFLTRS</sequence>